<keyword evidence="1" id="KW-1133">Transmembrane helix</keyword>
<feature type="transmembrane region" description="Helical" evidence="1">
    <location>
        <begin position="46"/>
        <end position="64"/>
    </location>
</feature>
<dbReference type="AlphaFoldDB" id="A0A371P7G2"/>
<name>A0A371P7G2_9BACL</name>
<comment type="caution">
    <text evidence="2">The sequence shown here is derived from an EMBL/GenBank/DDBJ whole genome shotgun (WGS) entry which is preliminary data.</text>
</comment>
<proteinExistence type="predicted"/>
<evidence type="ECO:0000313" key="2">
    <source>
        <dbReference type="EMBL" id="REK71859.1"/>
    </source>
</evidence>
<dbReference type="RefSeq" id="WP_116048155.1">
    <property type="nucleotide sequence ID" value="NZ_QUBQ01000004.1"/>
</dbReference>
<keyword evidence="3" id="KW-1185">Reference proteome</keyword>
<keyword evidence="1" id="KW-0472">Membrane</keyword>
<evidence type="ECO:0000256" key="1">
    <source>
        <dbReference type="SAM" id="Phobius"/>
    </source>
</evidence>
<accession>A0A371P7G2</accession>
<dbReference type="Proteomes" id="UP000261905">
    <property type="component" value="Unassembled WGS sequence"/>
</dbReference>
<evidence type="ECO:0000313" key="3">
    <source>
        <dbReference type="Proteomes" id="UP000261905"/>
    </source>
</evidence>
<organism evidence="2 3">
    <name type="scientific">Paenibacillus paeoniae</name>
    <dbReference type="NCBI Taxonomy" id="2292705"/>
    <lineage>
        <taxon>Bacteria</taxon>
        <taxon>Bacillati</taxon>
        <taxon>Bacillota</taxon>
        <taxon>Bacilli</taxon>
        <taxon>Bacillales</taxon>
        <taxon>Paenibacillaceae</taxon>
        <taxon>Paenibacillus</taxon>
    </lineage>
</organism>
<dbReference type="OrthoDB" id="2556498at2"/>
<dbReference type="EMBL" id="QUBQ01000004">
    <property type="protein sequence ID" value="REK71859.1"/>
    <property type="molecule type" value="Genomic_DNA"/>
</dbReference>
<sequence length="350" mass="39610">MSESRSDWQDAVKRGLFGKAEFNEEMKRSVLKEIDQTPAMQFHKHVRFIGMAALCVIVGAVLFYSTNGTPWGEHASQQAGVVEPTQPNDSSQVLERDAIGLPVTFRYLEAKTLQKDEVIWESDEDILPGLSNKHSPLWKLYTAVELPLDEVEILDQRHVEGIGSVIRFTKMNDTATQHGTDEKYDYIGFVIDGLSKPNTLLHYGLGHLYDDEILMTRLFGKEVIKIDVQTCRTDGESCAFYIHELDGSITTYAMFDAASYEYDLDNDGREEAIVTTYKQNQIYVFKEENGELLWASIRDSLGADHRDIVSYDRDKGWFTIRDASSGDSQGSSVLTYRYEAATQSLVEVQP</sequence>
<gene>
    <name evidence="2" type="ORF">DX130_19310</name>
</gene>
<keyword evidence="1" id="KW-0812">Transmembrane</keyword>
<protein>
    <submittedName>
        <fullName evidence="2">Uncharacterized protein</fullName>
    </submittedName>
</protein>
<reference evidence="2 3" key="1">
    <citation type="submission" date="2018-08" db="EMBL/GenBank/DDBJ databases">
        <title>Paenibacillus sp. M4BSY-1, whole genome shotgun sequence.</title>
        <authorList>
            <person name="Tuo L."/>
        </authorList>
    </citation>
    <scope>NUCLEOTIDE SEQUENCE [LARGE SCALE GENOMIC DNA]</scope>
    <source>
        <strain evidence="2 3">M4BSY-1</strain>
    </source>
</reference>